<dbReference type="OrthoDB" id="7779177at2"/>
<keyword evidence="4" id="KW-1185">Reference proteome</keyword>
<organism evidence="3 4">
    <name type="scientific">Sulfitobacter alexandrii</name>
    <dbReference type="NCBI Taxonomy" id="1917485"/>
    <lineage>
        <taxon>Bacteria</taxon>
        <taxon>Pseudomonadati</taxon>
        <taxon>Pseudomonadota</taxon>
        <taxon>Alphaproteobacteria</taxon>
        <taxon>Rhodobacterales</taxon>
        <taxon>Roseobacteraceae</taxon>
        <taxon>Sulfitobacter</taxon>
    </lineage>
</organism>
<keyword evidence="2" id="KW-1133">Transmembrane helix</keyword>
<dbReference type="AlphaFoldDB" id="A0A1J0WFI4"/>
<feature type="transmembrane region" description="Helical" evidence="2">
    <location>
        <begin position="20"/>
        <end position="41"/>
    </location>
</feature>
<evidence type="ECO:0000313" key="3">
    <source>
        <dbReference type="EMBL" id="APE43081.1"/>
    </source>
</evidence>
<dbReference type="RefSeq" id="WP_071971331.1">
    <property type="nucleotide sequence ID" value="NZ_CP018076.1"/>
</dbReference>
<dbReference type="STRING" id="1917485.BOO69_06385"/>
<reference evidence="3 4" key="1">
    <citation type="submission" date="2016-11" db="EMBL/GenBank/DDBJ databases">
        <title>Complete genome sequence of Sulfitobacter sp. AM1-D1, a toxic bacteria associated with marine dinoflagellate Alexandrium minutum in East China Sea.</title>
        <authorList>
            <person name="Yang Q."/>
            <person name="Zhang X."/>
            <person name="Tian X."/>
        </authorList>
    </citation>
    <scope>NUCLEOTIDE SEQUENCE [LARGE SCALE GENOMIC DNA]</scope>
    <source>
        <strain evidence="3 4">AM1-D1</strain>
    </source>
</reference>
<proteinExistence type="predicted"/>
<accession>A0A1J0WFI4</accession>
<keyword evidence="2" id="KW-0812">Transmembrane</keyword>
<dbReference type="EMBL" id="CP018076">
    <property type="protein sequence ID" value="APE43081.1"/>
    <property type="molecule type" value="Genomic_DNA"/>
</dbReference>
<sequence>MSAPDTNVDKQEERHKPALLGIKGAMLFGVLMLLIIVFLAVMRGGDDEAVPVGANNDATTSDTGAVAVDPVEPGTNESN</sequence>
<protein>
    <submittedName>
        <fullName evidence="3">Uncharacterized protein</fullName>
    </submittedName>
</protein>
<dbReference type="KEGG" id="suam:BOO69_06385"/>
<keyword evidence="2" id="KW-0472">Membrane</keyword>
<evidence type="ECO:0000256" key="2">
    <source>
        <dbReference type="SAM" id="Phobius"/>
    </source>
</evidence>
<evidence type="ECO:0000256" key="1">
    <source>
        <dbReference type="SAM" id="MobiDB-lite"/>
    </source>
</evidence>
<gene>
    <name evidence="3" type="ORF">BOO69_06385</name>
</gene>
<dbReference type="Proteomes" id="UP000181897">
    <property type="component" value="Chromosome"/>
</dbReference>
<evidence type="ECO:0000313" key="4">
    <source>
        <dbReference type="Proteomes" id="UP000181897"/>
    </source>
</evidence>
<feature type="region of interest" description="Disordered" evidence="1">
    <location>
        <begin position="53"/>
        <end position="79"/>
    </location>
</feature>
<name>A0A1J0WFI4_9RHOB</name>